<protein>
    <submittedName>
        <fullName evidence="2">Uncharacterized protein</fullName>
    </submittedName>
</protein>
<dbReference type="EMBL" id="JBBBZM010000041">
    <property type="protein sequence ID" value="KAL0636929.1"/>
    <property type="molecule type" value="Genomic_DNA"/>
</dbReference>
<dbReference type="Proteomes" id="UP001447188">
    <property type="component" value="Unassembled WGS sequence"/>
</dbReference>
<accession>A0ABR3GLZ5</accession>
<feature type="transmembrane region" description="Helical" evidence="1">
    <location>
        <begin position="531"/>
        <end position="553"/>
    </location>
</feature>
<evidence type="ECO:0000313" key="3">
    <source>
        <dbReference type="Proteomes" id="UP001447188"/>
    </source>
</evidence>
<keyword evidence="1" id="KW-0472">Membrane</keyword>
<name>A0ABR3GLZ5_9PEZI</name>
<organism evidence="2 3">
    <name type="scientific">Discina gigas</name>
    <dbReference type="NCBI Taxonomy" id="1032678"/>
    <lineage>
        <taxon>Eukaryota</taxon>
        <taxon>Fungi</taxon>
        <taxon>Dikarya</taxon>
        <taxon>Ascomycota</taxon>
        <taxon>Pezizomycotina</taxon>
        <taxon>Pezizomycetes</taxon>
        <taxon>Pezizales</taxon>
        <taxon>Discinaceae</taxon>
        <taxon>Discina</taxon>
    </lineage>
</organism>
<evidence type="ECO:0000313" key="2">
    <source>
        <dbReference type="EMBL" id="KAL0636929.1"/>
    </source>
</evidence>
<feature type="transmembrane region" description="Helical" evidence="1">
    <location>
        <begin position="20"/>
        <end position="43"/>
    </location>
</feature>
<evidence type="ECO:0000256" key="1">
    <source>
        <dbReference type="SAM" id="Phobius"/>
    </source>
</evidence>
<keyword evidence="1" id="KW-0812">Transmembrane</keyword>
<reference evidence="2 3" key="1">
    <citation type="submission" date="2024-02" db="EMBL/GenBank/DDBJ databases">
        <title>Discinaceae phylogenomics.</title>
        <authorList>
            <person name="Dirks A.C."/>
            <person name="James T.Y."/>
        </authorList>
    </citation>
    <scope>NUCLEOTIDE SEQUENCE [LARGE SCALE GENOMIC DNA]</scope>
    <source>
        <strain evidence="2 3">ACD0624</strain>
    </source>
</reference>
<keyword evidence="3" id="KW-1185">Reference proteome</keyword>
<sequence>MSEKSSPTTETPKHIVSTHWWHLLAWHSWTVASITVTATLLWLNFTEYAIGGEIRRSPKSSADILGALQLAIKTHELLIVASLITIARQMIIGDLLDGRIVLSLLGAEASFSIPSFVFTGEFTQSFLFGLQSIYKSEKDPIYRKMLLLASFYPVSGSPGLKYWEYYVENADWNATNAAEDDQFHKFGDYGNVAYINTTGSFGRMLDAKWDGGTNVTCEMHDGSHERYENTWERFPIRMNDTITGWKAVKSTTNIVALDALVTCRARERIPCSTTLKLSGNYEHPDWCYMSRITDKPETSPGRRLQRFKPRVWVTEGPKIEGNSHYSDSIEVIFEIPPPSNEREYYYEGATFNLTVCSFSGALVSGIGTALGTHAVAEKIEYYNYALKPDGQRKDPRRILFHENWLDNAYSMIDAEWESNDTYAPASFIYPSRPRTTAWPYNVLAAFGNTTQVAGGFDHLAEALLTEVAVGGALAYLLSWTARSNTQYAIPLDEIPRQFTDGLGPPESWPIDYVFNVYQEGYIFRLSTRTGYLGVMVLGLHALTAIVASLWQLFVTRRVILGWTNTPEYIMLGVGCPSLTTAYPNTCAGIAAKGALRGVIVLKETSSNSSAPNPSHLTLFSPDISKAPIAQDSADSARHLEIVAGGPDRGTKVNVKETKRKYGFDGGRKRGMSM</sequence>
<comment type="caution">
    <text evidence="2">The sequence shown here is derived from an EMBL/GenBank/DDBJ whole genome shotgun (WGS) entry which is preliminary data.</text>
</comment>
<proteinExistence type="predicted"/>
<keyword evidence="1" id="KW-1133">Transmembrane helix</keyword>
<gene>
    <name evidence="2" type="ORF">Q9L58_004031</name>
</gene>